<evidence type="ECO:0000256" key="8">
    <source>
        <dbReference type="SAM" id="MobiDB-lite"/>
    </source>
</evidence>
<gene>
    <name evidence="11" type="ORF">UCDDA912_g02662</name>
</gene>
<dbReference type="Proteomes" id="UP000034680">
    <property type="component" value="Unassembled WGS sequence"/>
</dbReference>
<comment type="subunit">
    <text evidence="4">Homooligomer.</text>
</comment>
<keyword evidence="12" id="KW-1185">Reference proteome</keyword>
<dbReference type="Pfam" id="PF03151">
    <property type="entry name" value="TPT"/>
    <property type="match status" value="1"/>
</dbReference>
<dbReference type="InterPro" id="IPR050186">
    <property type="entry name" value="TPT_transporter"/>
</dbReference>
<feature type="transmembrane region" description="Helical" evidence="9">
    <location>
        <begin position="316"/>
        <end position="335"/>
    </location>
</feature>
<feature type="compositionally biased region" description="Polar residues" evidence="8">
    <location>
        <begin position="63"/>
        <end position="74"/>
    </location>
</feature>
<evidence type="ECO:0000256" key="5">
    <source>
        <dbReference type="ARBA" id="ARBA00022692"/>
    </source>
</evidence>
<feature type="transmembrane region" description="Helical" evidence="9">
    <location>
        <begin position="419"/>
        <end position="436"/>
    </location>
</feature>
<keyword evidence="6 9" id="KW-1133">Transmembrane helix</keyword>
<dbReference type="STRING" id="1214573.A0A0G2FT23"/>
<feature type="transmembrane region" description="Helical" evidence="9">
    <location>
        <begin position="364"/>
        <end position="385"/>
    </location>
</feature>
<feature type="transmembrane region" description="Helical" evidence="9">
    <location>
        <begin position="392"/>
        <end position="413"/>
    </location>
</feature>
<keyword evidence="5 9" id="KW-0812">Transmembrane</keyword>
<evidence type="ECO:0000313" key="11">
    <source>
        <dbReference type="EMBL" id="KKY37317.1"/>
    </source>
</evidence>
<organism evidence="11 12">
    <name type="scientific">Diaporthe ampelina</name>
    <dbReference type="NCBI Taxonomy" id="1214573"/>
    <lineage>
        <taxon>Eukaryota</taxon>
        <taxon>Fungi</taxon>
        <taxon>Dikarya</taxon>
        <taxon>Ascomycota</taxon>
        <taxon>Pezizomycotina</taxon>
        <taxon>Sordariomycetes</taxon>
        <taxon>Sordariomycetidae</taxon>
        <taxon>Diaporthales</taxon>
        <taxon>Diaporthaceae</taxon>
        <taxon>Diaporthe</taxon>
    </lineage>
</organism>
<comment type="similarity">
    <text evidence="3">Belongs to the TPT transporter family. SLC35D subfamily.</text>
</comment>
<keyword evidence="7 9" id="KW-0472">Membrane</keyword>
<evidence type="ECO:0000256" key="7">
    <source>
        <dbReference type="ARBA" id="ARBA00023136"/>
    </source>
</evidence>
<feature type="transmembrane region" description="Helical" evidence="9">
    <location>
        <begin position="172"/>
        <end position="193"/>
    </location>
</feature>
<accession>A0A0G2FT23</accession>
<evidence type="ECO:0000259" key="10">
    <source>
        <dbReference type="Pfam" id="PF03151"/>
    </source>
</evidence>
<dbReference type="EMBL" id="LCUC01000090">
    <property type="protein sequence ID" value="KKY37317.1"/>
    <property type="molecule type" value="Genomic_DNA"/>
</dbReference>
<feature type="compositionally biased region" description="Basic and acidic residues" evidence="8">
    <location>
        <begin position="22"/>
        <end position="39"/>
    </location>
</feature>
<feature type="transmembrane region" description="Helical" evidence="9">
    <location>
        <begin position="242"/>
        <end position="262"/>
    </location>
</feature>
<evidence type="ECO:0000256" key="9">
    <source>
        <dbReference type="SAM" id="Phobius"/>
    </source>
</evidence>
<dbReference type="SUPFAM" id="SSF103481">
    <property type="entry name" value="Multidrug resistance efflux transporter EmrE"/>
    <property type="match status" value="1"/>
</dbReference>
<comment type="subcellular location">
    <subcellularLocation>
        <location evidence="2">Endoplasmic reticulum membrane</location>
        <topology evidence="2">Multi-pass membrane protein</topology>
    </subcellularLocation>
</comment>
<feature type="transmembrane region" description="Helical" evidence="9">
    <location>
        <begin position="268"/>
        <end position="288"/>
    </location>
</feature>
<dbReference type="InterPro" id="IPR037185">
    <property type="entry name" value="EmrE-like"/>
</dbReference>
<dbReference type="AlphaFoldDB" id="A0A0G2FT23"/>
<evidence type="ECO:0000256" key="3">
    <source>
        <dbReference type="ARBA" id="ARBA00010425"/>
    </source>
</evidence>
<dbReference type="OrthoDB" id="1588579at2759"/>
<comment type="function">
    <text evidence="1">Involved in the import of GDP-mannose from the cytoplasm into the Golgi lumen.</text>
</comment>
<evidence type="ECO:0000256" key="1">
    <source>
        <dbReference type="ARBA" id="ARBA00003420"/>
    </source>
</evidence>
<evidence type="ECO:0000256" key="6">
    <source>
        <dbReference type="ARBA" id="ARBA00022989"/>
    </source>
</evidence>
<feature type="transmembrane region" description="Helical" evidence="9">
    <location>
        <begin position="213"/>
        <end position="235"/>
    </location>
</feature>
<dbReference type="PANTHER" id="PTHR11132">
    <property type="entry name" value="SOLUTE CARRIER FAMILY 35"/>
    <property type="match status" value="1"/>
</dbReference>
<feature type="compositionally biased region" description="Low complexity" evidence="8">
    <location>
        <begin position="40"/>
        <end position="62"/>
    </location>
</feature>
<reference evidence="11 12" key="2">
    <citation type="submission" date="2015-05" db="EMBL/GenBank/DDBJ databases">
        <authorList>
            <person name="Morales-Cruz A."/>
            <person name="Amrine K.C."/>
            <person name="Cantu D."/>
        </authorList>
    </citation>
    <scope>NUCLEOTIDE SEQUENCE [LARGE SCALE GENOMIC DNA]</scope>
    <source>
        <strain evidence="11">DA912</strain>
    </source>
</reference>
<proteinExistence type="inferred from homology"/>
<protein>
    <submittedName>
        <fullName evidence="11">Putative er to golgi transporter</fullName>
    </submittedName>
</protein>
<evidence type="ECO:0000313" key="12">
    <source>
        <dbReference type="Proteomes" id="UP000034680"/>
    </source>
</evidence>
<comment type="caution">
    <text evidence="11">The sequence shown here is derived from an EMBL/GenBank/DDBJ whole genome shotgun (WGS) entry which is preliminary data.</text>
</comment>
<evidence type="ECO:0000256" key="4">
    <source>
        <dbReference type="ARBA" id="ARBA00011182"/>
    </source>
</evidence>
<feature type="domain" description="Sugar phosphate transporter" evidence="10">
    <location>
        <begin position="197"/>
        <end position="435"/>
    </location>
</feature>
<reference evidence="11 12" key="1">
    <citation type="submission" date="2015-05" db="EMBL/GenBank/DDBJ databases">
        <title>Distinctive expansion of gene families associated with plant cell wall degradation and secondary metabolism in the genomes of grapevine trunk pathogens.</title>
        <authorList>
            <person name="Lawrence D.P."/>
            <person name="Travadon R."/>
            <person name="Rolshausen P.E."/>
            <person name="Baumgartner K."/>
        </authorList>
    </citation>
    <scope>NUCLEOTIDE SEQUENCE [LARGE SCALE GENOMIC DNA]</scope>
    <source>
        <strain evidence="11">DA912</strain>
    </source>
</reference>
<dbReference type="GO" id="GO:0005789">
    <property type="term" value="C:endoplasmic reticulum membrane"/>
    <property type="evidence" value="ECO:0007669"/>
    <property type="project" value="UniProtKB-SubCell"/>
</dbReference>
<evidence type="ECO:0000256" key="2">
    <source>
        <dbReference type="ARBA" id="ARBA00004477"/>
    </source>
</evidence>
<feature type="region of interest" description="Disordered" evidence="8">
    <location>
        <begin position="1"/>
        <end position="108"/>
    </location>
</feature>
<dbReference type="InterPro" id="IPR004853">
    <property type="entry name" value="Sugar_P_trans_dom"/>
</dbReference>
<name>A0A0G2FT23_9PEZI</name>
<sequence length="520" mass="56090">MPHSTSSASERRDPSQNRSKGRRDASVDSREATTEKFPDFDSSSSFYNSGSGPAPAQAPPGSRQNGYSNGNSALPSGERWTPRKDSSARGVKWGPTGTPARGHSRQKSITEAVRNIRARGGSVSQNAHEIAGALKAPVSPRLIILCIMWYASSALTNTSAKSILNAFAKPATLTMIQFLFVSAYCLLFSWLAASSSTIGGHLLSSNATTLIPVSLVHTIKGLSPLFTVLAYRFIYDIKYPSATYLSLIPLTAGVMLACSGKHSNFGGQLLGIVYALLATLIFVTQNIFSKRLFNEAARAEAEGLTAKTRKLDKLNLLCYSSGLAFVLTAPIWFWSEGIGIIGDFLHDGAVDLEEGPNTFDHGRLFVEFVFNGTFHFGQNILAFILLSMVSPVTYSVASLLKRVFVIVIAILWFRSPTTRLQAVGIALTFFGLYLYDRSSEKNKADRRARNMTESKVTPLLPINTADGLRVSQPATVFESPVSVTPQPTAHPYNNGYSYSNGSADDMAAAGDKAGRDLAAG</sequence>